<sequence length="111" mass="12854">MKCGCQNPTTDLKLEADFLTDPIWCTICGYNLDPEDLSISPELLEIIEDWVSRYGEWIDIDTDTLVDRGIELEDEHNKEGIKIYEKLKIELGFKYELIYSPSVSARSYTNK</sequence>
<keyword evidence="2" id="KW-1185">Reference proteome</keyword>
<protein>
    <submittedName>
        <fullName evidence="1">Uncharacterized protein</fullName>
    </submittedName>
</protein>
<proteinExistence type="predicted"/>
<dbReference type="Proteomes" id="UP000448943">
    <property type="component" value="Unassembled WGS sequence"/>
</dbReference>
<name>A0A6N9Q0J1_9BACL</name>
<gene>
    <name evidence="1" type="ORF">ERL59_06705</name>
</gene>
<evidence type="ECO:0000313" key="2">
    <source>
        <dbReference type="Proteomes" id="UP000448943"/>
    </source>
</evidence>
<accession>A0A6N9Q0J1</accession>
<organism evidence="1 2">
    <name type="scientific">Chengkuizengella marina</name>
    <dbReference type="NCBI Taxonomy" id="2507566"/>
    <lineage>
        <taxon>Bacteria</taxon>
        <taxon>Bacillati</taxon>
        <taxon>Bacillota</taxon>
        <taxon>Bacilli</taxon>
        <taxon>Bacillales</taxon>
        <taxon>Paenibacillaceae</taxon>
        <taxon>Chengkuizengella</taxon>
    </lineage>
</organism>
<dbReference type="EMBL" id="SIJB01000016">
    <property type="protein sequence ID" value="NBI28642.1"/>
    <property type="molecule type" value="Genomic_DNA"/>
</dbReference>
<dbReference type="AlphaFoldDB" id="A0A6N9Q0J1"/>
<reference evidence="1 2" key="1">
    <citation type="submission" date="2019-01" db="EMBL/GenBank/DDBJ databases">
        <title>Chengkuizengella sp. nov., isolated from deep-sea sediment of East Pacific Ocean.</title>
        <authorList>
            <person name="Yang J."/>
            <person name="Lai Q."/>
            <person name="Shao Z."/>
        </authorList>
    </citation>
    <scope>NUCLEOTIDE SEQUENCE [LARGE SCALE GENOMIC DNA]</scope>
    <source>
        <strain evidence="1 2">YPA3-1-1</strain>
    </source>
</reference>
<comment type="caution">
    <text evidence="1">The sequence shown here is derived from an EMBL/GenBank/DDBJ whole genome shotgun (WGS) entry which is preliminary data.</text>
</comment>
<dbReference type="OrthoDB" id="2084083at2"/>
<evidence type="ECO:0000313" key="1">
    <source>
        <dbReference type="EMBL" id="NBI28642.1"/>
    </source>
</evidence>